<dbReference type="SUPFAM" id="SSF52151">
    <property type="entry name" value="FabD/lysophospholipase-like"/>
    <property type="match status" value="1"/>
</dbReference>
<dbReference type="Pfam" id="PF02801">
    <property type="entry name" value="Ketoacyl-synt_C"/>
    <property type="match status" value="1"/>
</dbReference>
<dbReference type="Pfam" id="PF08242">
    <property type="entry name" value="Methyltransf_12"/>
    <property type="match status" value="1"/>
</dbReference>
<dbReference type="PROSITE" id="PS52004">
    <property type="entry name" value="KS3_2"/>
    <property type="match status" value="1"/>
</dbReference>
<evidence type="ECO:0000256" key="2">
    <source>
        <dbReference type="ARBA" id="ARBA00022450"/>
    </source>
</evidence>
<dbReference type="SUPFAM" id="SSF53901">
    <property type="entry name" value="Thiolase-like"/>
    <property type="match status" value="1"/>
</dbReference>
<name>A0A225B157_TALAT</name>
<dbReference type="RefSeq" id="XP_020119658.1">
    <property type="nucleotide sequence ID" value="XM_020267807.1"/>
</dbReference>
<reference evidence="12 13" key="1">
    <citation type="submission" date="2015-06" db="EMBL/GenBank/DDBJ databases">
        <title>Talaromyces atroroseus IBT 11181 draft genome.</title>
        <authorList>
            <person name="Rasmussen K.B."/>
            <person name="Rasmussen S."/>
            <person name="Petersen B."/>
            <person name="Sicheritz-Ponten T."/>
            <person name="Mortensen U.H."/>
            <person name="Thrane U."/>
        </authorList>
    </citation>
    <scope>NUCLEOTIDE SEQUENCE [LARGE SCALE GENOMIC DNA]</scope>
    <source>
        <strain evidence="12 13">IBT 11181</strain>
    </source>
</reference>
<dbReference type="InterPro" id="IPR020841">
    <property type="entry name" value="PKS_Beta-ketoAc_synthase_dom"/>
</dbReference>
<evidence type="ECO:0000256" key="1">
    <source>
        <dbReference type="ARBA" id="ARBA00005179"/>
    </source>
</evidence>
<dbReference type="InterPro" id="IPR041068">
    <property type="entry name" value="HTH_51"/>
</dbReference>
<dbReference type="PROSITE" id="PS00606">
    <property type="entry name" value="KS3_1"/>
    <property type="match status" value="1"/>
</dbReference>
<accession>A0A225B157</accession>
<dbReference type="InterPro" id="IPR050091">
    <property type="entry name" value="PKS_NRPS_Biosynth_Enz"/>
</dbReference>
<dbReference type="GeneID" id="31004748"/>
<evidence type="ECO:0000259" key="9">
    <source>
        <dbReference type="PROSITE" id="PS50075"/>
    </source>
</evidence>
<dbReference type="InterPro" id="IPR009081">
    <property type="entry name" value="PP-bd_ACP"/>
</dbReference>
<dbReference type="InterPro" id="IPR014031">
    <property type="entry name" value="Ketoacyl_synth_C"/>
</dbReference>
<dbReference type="Pfam" id="PF00109">
    <property type="entry name" value="ketoacyl-synt"/>
    <property type="match status" value="1"/>
</dbReference>
<dbReference type="Gene3D" id="3.40.366.10">
    <property type="entry name" value="Malonyl-Coenzyme A Acyl Carrier Protein, domain 2"/>
    <property type="match status" value="2"/>
</dbReference>
<keyword evidence="13" id="KW-1185">Reference proteome</keyword>
<proteinExistence type="predicted"/>
<dbReference type="Proteomes" id="UP000214365">
    <property type="component" value="Unassembled WGS sequence"/>
</dbReference>
<feature type="region of interest" description="Disordered" evidence="8">
    <location>
        <begin position="1727"/>
        <end position="1761"/>
    </location>
</feature>
<dbReference type="InterPro" id="IPR013217">
    <property type="entry name" value="Methyltransf_12"/>
</dbReference>
<dbReference type="InterPro" id="IPR029063">
    <property type="entry name" value="SAM-dependent_MTases_sf"/>
</dbReference>
<dbReference type="Gene3D" id="3.30.70.3290">
    <property type="match status" value="1"/>
</dbReference>
<comment type="caution">
    <text evidence="12">The sequence shown here is derived from an EMBL/GenBank/DDBJ whole genome shotgun (WGS) entry which is preliminary data.</text>
</comment>
<evidence type="ECO:0000256" key="5">
    <source>
        <dbReference type="ARBA" id="ARBA00022679"/>
    </source>
</evidence>
<dbReference type="OrthoDB" id="429813at2759"/>
<dbReference type="InterPro" id="IPR032088">
    <property type="entry name" value="SAT"/>
</dbReference>
<dbReference type="CDD" id="cd02440">
    <property type="entry name" value="AdoMet_MTases"/>
    <property type="match status" value="1"/>
</dbReference>
<dbReference type="GO" id="GO:0004315">
    <property type="term" value="F:3-oxoacyl-[acyl-carrier-protein] synthase activity"/>
    <property type="evidence" value="ECO:0007669"/>
    <property type="project" value="InterPro"/>
</dbReference>
<dbReference type="InterPro" id="IPR029058">
    <property type="entry name" value="AB_hydrolase_fold"/>
</dbReference>
<evidence type="ECO:0000259" key="11">
    <source>
        <dbReference type="PROSITE" id="PS52019"/>
    </source>
</evidence>
<dbReference type="Pfam" id="PF00698">
    <property type="entry name" value="Acyl_transf_1"/>
    <property type="match status" value="1"/>
</dbReference>
<dbReference type="Gene3D" id="3.40.50.150">
    <property type="entry name" value="Vaccinia Virus protein VP39"/>
    <property type="match status" value="1"/>
</dbReference>
<evidence type="ECO:0000313" key="12">
    <source>
        <dbReference type="EMBL" id="OKL59537.1"/>
    </source>
</evidence>
<evidence type="ECO:0000259" key="10">
    <source>
        <dbReference type="PROSITE" id="PS52004"/>
    </source>
</evidence>
<keyword evidence="4" id="KW-0489">Methyltransferase</keyword>
<evidence type="ECO:0000256" key="3">
    <source>
        <dbReference type="ARBA" id="ARBA00022553"/>
    </source>
</evidence>
<dbReference type="Gene3D" id="3.10.129.110">
    <property type="entry name" value="Polyketide synthase dehydratase"/>
    <property type="match status" value="1"/>
</dbReference>
<dbReference type="Pfam" id="PF16073">
    <property type="entry name" value="SAT"/>
    <property type="match status" value="1"/>
</dbReference>
<dbReference type="PANTHER" id="PTHR43775:SF21">
    <property type="entry name" value="NON-REDUCING POLYKETIDE SYNTHASE AUSA-RELATED"/>
    <property type="match status" value="1"/>
</dbReference>
<dbReference type="GO" id="GO:0016787">
    <property type="term" value="F:hydrolase activity"/>
    <property type="evidence" value="ECO:0007669"/>
    <property type="project" value="InterPro"/>
</dbReference>
<keyword evidence="3" id="KW-0597">Phosphoprotein</keyword>
<dbReference type="Pfam" id="PF00550">
    <property type="entry name" value="PP-binding"/>
    <property type="match status" value="1"/>
</dbReference>
<evidence type="ECO:0000256" key="4">
    <source>
        <dbReference type="ARBA" id="ARBA00022603"/>
    </source>
</evidence>
<dbReference type="InterPro" id="IPR016035">
    <property type="entry name" value="Acyl_Trfase/lysoPLipase"/>
</dbReference>
<dbReference type="InterPro" id="IPR014043">
    <property type="entry name" value="Acyl_transferase_dom"/>
</dbReference>
<dbReference type="SMART" id="SM00827">
    <property type="entry name" value="PKS_AT"/>
    <property type="match status" value="1"/>
</dbReference>
<dbReference type="InterPro" id="IPR036736">
    <property type="entry name" value="ACP-like_sf"/>
</dbReference>
<evidence type="ECO:0000256" key="6">
    <source>
        <dbReference type="ARBA" id="ARBA00023268"/>
    </source>
</evidence>
<sequence>MTALPFLIAFGPLAPWPSRNHLQQLRLELRQSHLYEPIITAIYDLALLWQALVEQDSALEALNGSHAADELAAIVTGTAEMPTPEEKRNIITMPMTIVTQIVQYLSYLGQSDGSVDHNAILRNVTGEGGVQGFCAGLLSALAVASGSTEEEVVEMASTAVQLAYCIGAYVDMDQANGGGHTRYSNFAMRWKAPATLDDICNDLLKYPETYVAVIRDAYDITVTTPTSITALQQGLSTHGVSVLDTGISGRYHVNIHTEAETKILNACQGRINPRFGDQKLVRSNANGEIIPHEEAVWVALHSILTVQADWYHTICTATPALFDDPGNSFILSIGADAIPQSVARRFSVVKTRAMLTSKVDHYCDTSISGILPPQENGTDGKYPEHAVAVIGMSCKFPGADSIDEFWSLLTEGKSMLEQMPKDRFDLKDLPRAVRGLRYHGNFVRHIQSFDHRFFKTSSREAASMDPQQRILLQLTYQAMESSGYFSDPSRPRDIGCYIGGCAVDYDGNVGSHPPTAYATTGTLRAFQSGKLSHYFGWSGPSITFDTACSSSAVAIHSACTALEMGECSQAVAGGVALFTTPYLYENLAAAHFLSPTGATKPFDASADGYCRGEGLGLVVLKKLSNALADGDNILGVIAGSAINQNANCVSITVPHSPSQSNLLERVSKRAGVSPQEVTFVEAHGTGTPVGDPIEMESIRKVFGGPGRKAPLIVSSVKGNIGHLEGASGVAALIKVILQMEYRTACVQASFKTLNPKIPSLEADKLCIPTSNCPLSGDLITACINNYGAAGSNTAMMLIEAPRKNKQHMAQTEDDALLSKLPIHISAASTTSLINYCQLLEGFCGKTVSTLNAKEKAKLLRDVAFSLAKRQNQELSHMLVMTVTDIDQLQAELRRQLMSAEAIQQRLKEPPVILCFGGQVGESVGLSKHLWKQSPLFRSYLDRCNTALCTLGYPSIYPTIFQKEPVKDIVALQSAIFSTQYASAQAWLESGLRVDGVVGHSLGQFAALCVSGTLSLRDGLKLVAGRAALMQKYWGSEPGSMIAVEADQTTIESITSYLSTSSPDHIFEIACYNGPTSHVVVSDEASADHLEAELVKRSIRHKRLSVTHGFHSRFTEPIIPYLESLASALTFHRAKIPIETCTSASSWTQPTAQLVAAHTRDPVFFTQAVRRIQARVGVCTFLEAGSSSSIVSMVRRALDPSIGVSCNFIPMELNKPTSLDNLAETTVNLWKRGHQVQFWNFHNSNGLKYDFLRLPSYEFDKPKHWLALQSAPPVPGVPAQILAPKVLIRLTSSDSEGHHFEIGSRSDEYLALVKGHLLLGQPECPLSVYIELASRAATLVEEKISDMLLAVNNLHIQSPLGLATDRAIRLDLQPFGASYSFRITSKPLSSDLKKITQVCHVTGTVSLQAQSNTLSNEFSRYERLITKDRFAAAFDCDDDDATSIQGSMVYKVFSQTTEYADFFRNVKSVAFSDGQVVGKVLSPKRVPDSCKGSITQPCILDNFIQVADLHTNSIQHSSDKELFWLSNVERVQFGPEYQDSIRVWDVLCLPAVSTSSRELAHDIFVYNAATGRLALLLLGARFISISRSSLIDSLSRADDSRASTIHKIDSIQMGLLAEQPQRSQFHNALPVPTAQVPKPVKQIRLVKDAKTAIHDDICIIMEKIADVPANEVRGTASFDDLGVDSLMMIEVIGEISTFYKTELPIDDLEQLTDFNSLIDYLHGRGCRGTGSEEGDADGSTPSDSLSISSSITTADTSPIQTPSTCQYANGDKLSGSVSNLQSNIIGQAAPSVSKPAETIDSLRAVTNYDQSSNNELIVAQQVFDSLRFDFDKYSEQTGFHNFWKYVYPNQKKLVEAYIVETFRDLGCDMASLANGQQLPYVNFLPKYGHLMRQFRKILVDGGLLQLESDGTHVRTAQPIDPTPASVLFEEILQKHPLHASEHRLLNVSASQLVKTLTGKEDPRALLFANRVNKGIMADVYANAPMCQASTRLLADFLVQTFSALKSDKVFQILEVGAGTGGTARYLVEFLISKDIKFEYTFTDISSGLVSQAQKFFAGYDQMKFMTLDCDRAPPQQLHNKFDVVVATNCIHATRSATSACTNIAPLLHADGFFCLVEFTKGVYWFDLVYGLLEGWWLFEDGRQHALADQWFWDNALRTAGFQHVTWTDGSTSESQTMRVICGFKTPAERESFKPLAKNIVKRAGIPTETFTWKKEGSVELQADVYYPKIPDSPGKQRRIALMIHGGGHLLYSRQDIPMKHVRVLLQRGFLPVSVDYRFCPELSLFDGPVTDCCDALKWARETLPLLHLSGPKVQVHPTKLLAMGWSSGGQLAMTLGYMAKFRGIKPPDVILPFYSPSDLEAEFWSKPIYPAAAEEPPCKIWGELDCVLPEPIVAYTPMSDKKATGLSLTLKDDRARLILHMNWTGQSVNVLVRGLPHKSKVAADDTTDWKNLPPPPIQKIRECSPYWHILEGTYTTPTFMVHGNNDDWIPCSMSEKTIATLKEKGVPCGIIVADQCGHAFDLFPREDPLGVGWLAIEAAYDFACAQMSMDS</sequence>
<dbReference type="InterPro" id="IPR018201">
    <property type="entry name" value="Ketoacyl_synth_AS"/>
</dbReference>
<dbReference type="PROSITE" id="PS00012">
    <property type="entry name" value="PHOSPHOPANTETHEINE"/>
    <property type="match status" value="1"/>
</dbReference>
<dbReference type="SMART" id="SM00823">
    <property type="entry name" value="PKS_PP"/>
    <property type="match status" value="1"/>
</dbReference>
<dbReference type="SUPFAM" id="SSF53335">
    <property type="entry name" value="S-adenosyl-L-methionine-dependent methyltransferases"/>
    <property type="match status" value="1"/>
</dbReference>
<dbReference type="Gene3D" id="1.10.1200.10">
    <property type="entry name" value="ACP-like"/>
    <property type="match status" value="1"/>
</dbReference>
<dbReference type="GO" id="GO:0044550">
    <property type="term" value="P:secondary metabolite biosynthetic process"/>
    <property type="evidence" value="ECO:0007669"/>
    <property type="project" value="TreeGrafter"/>
</dbReference>
<organism evidence="12 13">
    <name type="scientific">Talaromyces atroroseus</name>
    <dbReference type="NCBI Taxonomy" id="1441469"/>
    <lineage>
        <taxon>Eukaryota</taxon>
        <taxon>Fungi</taxon>
        <taxon>Dikarya</taxon>
        <taxon>Ascomycota</taxon>
        <taxon>Pezizomycotina</taxon>
        <taxon>Eurotiomycetes</taxon>
        <taxon>Eurotiomycetidae</taxon>
        <taxon>Eurotiales</taxon>
        <taxon>Trichocomaceae</taxon>
        <taxon>Talaromyces</taxon>
        <taxon>Talaromyces sect. Trachyspermi</taxon>
    </lineage>
</organism>
<dbReference type="PANTHER" id="PTHR43775">
    <property type="entry name" value="FATTY ACID SYNTHASE"/>
    <property type="match status" value="1"/>
</dbReference>
<keyword evidence="5" id="KW-0808">Transferase</keyword>
<dbReference type="Gene3D" id="3.40.47.10">
    <property type="match status" value="1"/>
</dbReference>
<evidence type="ECO:0000313" key="13">
    <source>
        <dbReference type="Proteomes" id="UP000214365"/>
    </source>
</evidence>
<dbReference type="InterPro" id="IPR042104">
    <property type="entry name" value="PKS_dehydratase_sf"/>
</dbReference>
<feature type="domain" description="Ketosynthase family 3 (KS3)" evidence="10">
    <location>
        <begin position="384"/>
        <end position="799"/>
    </location>
</feature>
<dbReference type="InterPro" id="IPR020806">
    <property type="entry name" value="PKS_PP-bd"/>
</dbReference>
<dbReference type="PROSITE" id="PS50075">
    <property type="entry name" value="CARRIER"/>
    <property type="match status" value="1"/>
</dbReference>
<feature type="region of interest" description="N-terminal hotdog fold" evidence="7">
    <location>
        <begin position="1283"/>
        <end position="1411"/>
    </location>
</feature>
<gene>
    <name evidence="12" type="ORF">UA08_04992</name>
</gene>
<feature type="region of interest" description="C-terminal hotdog fold" evidence="7">
    <location>
        <begin position="1440"/>
        <end position="1590"/>
    </location>
</feature>
<dbReference type="GO" id="GO:0006633">
    <property type="term" value="P:fatty acid biosynthetic process"/>
    <property type="evidence" value="ECO:0007669"/>
    <property type="project" value="InterPro"/>
</dbReference>
<evidence type="ECO:0000256" key="7">
    <source>
        <dbReference type="PROSITE-ProRule" id="PRU01363"/>
    </source>
</evidence>
<dbReference type="SUPFAM" id="SSF55048">
    <property type="entry name" value="Probable ACP-binding domain of malonyl-CoA ACP transacylase"/>
    <property type="match status" value="1"/>
</dbReference>
<dbReference type="SMART" id="SM00825">
    <property type="entry name" value="PKS_KS"/>
    <property type="match status" value="1"/>
</dbReference>
<dbReference type="InterPro" id="IPR001227">
    <property type="entry name" value="Ac_transferase_dom_sf"/>
</dbReference>
<dbReference type="Gene3D" id="3.40.50.1820">
    <property type="entry name" value="alpha/beta hydrolase"/>
    <property type="match status" value="1"/>
</dbReference>
<dbReference type="PROSITE" id="PS52019">
    <property type="entry name" value="PKS_MFAS_DH"/>
    <property type="match status" value="1"/>
</dbReference>
<dbReference type="STRING" id="1441469.A0A225B157"/>
<dbReference type="InterPro" id="IPR014030">
    <property type="entry name" value="Ketoacyl_synth_N"/>
</dbReference>
<feature type="domain" description="PKS/mFAS DH" evidence="11">
    <location>
        <begin position="1283"/>
        <end position="1590"/>
    </location>
</feature>
<comment type="pathway">
    <text evidence="1">Secondary metabolite biosynthesis.</text>
</comment>
<evidence type="ECO:0000256" key="8">
    <source>
        <dbReference type="SAM" id="MobiDB-lite"/>
    </source>
</evidence>
<feature type="active site" description="Proton acceptor; for dehydratase activity" evidence="7">
    <location>
        <position position="1315"/>
    </location>
</feature>
<dbReference type="GO" id="GO:0032259">
    <property type="term" value="P:methylation"/>
    <property type="evidence" value="ECO:0007669"/>
    <property type="project" value="UniProtKB-KW"/>
</dbReference>
<dbReference type="SUPFAM" id="SSF53474">
    <property type="entry name" value="alpha/beta-Hydrolases"/>
    <property type="match status" value="1"/>
</dbReference>
<dbReference type="InterPro" id="IPR013094">
    <property type="entry name" value="AB_hydrolase_3"/>
</dbReference>
<dbReference type="CDD" id="cd00833">
    <property type="entry name" value="PKS"/>
    <property type="match status" value="1"/>
</dbReference>
<protein>
    <submittedName>
        <fullName evidence="12">Uncharacterized protein</fullName>
    </submittedName>
</protein>
<dbReference type="GO" id="GO:0008168">
    <property type="term" value="F:methyltransferase activity"/>
    <property type="evidence" value="ECO:0007669"/>
    <property type="project" value="UniProtKB-KW"/>
</dbReference>
<dbReference type="Pfam" id="PF07859">
    <property type="entry name" value="Abhydrolase_3"/>
    <property type="match status" value="1"/>
</dbReference>
<dbReference type="Pfam" id="PF18558">
    <property type="entry name" value="HTH_51"/>
    <property type="match status" value="1"/>
</dbReference>
<keyword evidence="6" id="KW-0511">Multifunctional enzyme</keyword>
<dbReference type="InterPro" id="IPR006162">
    <property type="entry name" value="Ppantetheine_attach_site"/>
</dbReference>
<dbReference type="InterPro" id="IPR016039">
    <property type="entry name" value="Thiolase-like"/>
</dbReference>
<dbReference type="GO" id="GO:0004312">
    <property type="term" value="F:fatty acid synthase activity"/>
    <property type="evidence" value="ECO:0007669"/>
    <property type="project" value="TreeGrafter"/>
</dbReference>
<feature type="active site" description="Proton donor; for dehydratase activity" evidence="7">
    <location>
        <position position="1500"/>
    </location>
</feature>
<dbReference type="InterPro" id="IPR049900">
    <property type="entry name" value="PKS_mFAS_DH"/>
</dbReference>
<dbReference type="SUPFAM" id="SSF47336">
    <property type="entry name" value="ACP-like"/>
    <property type="match status" value="1"/>
</dbReference>
<dbReference type="GO" id="GO:0031177">
    <property type="term" value="F:phosphopantetheine binding"/>
    <property type="evidence" value="ECO:0007669"/>
    <property type="project" value="InterPro"/>
</dbReference>
<dbReference type="EMBL" id="LFMY01000007">
    <property type="protein sequence ID" value="OKL59537.1"/>
    <property type="molecule type" value="Genomic_DNA"/>
</dbReference>
<dbReference type="InterPro" id="IPR016036">
    <property type="entry name" value="Malonyl_transacylase_ACP-bd"/>
</dbReference>
<keyword evidence="2" id="KW-0596">Phosphopantetheine</keyword>
<feature type="domain" description="Carrier" evidence="9">
    <location>
        <begin position="1650"/>
        <end position="1724"/>
    </location>
</feature>
<feature type="compositionally biased region" description="Low complexity" evidence="8">
    <location>
        <begin position="1738"/>
        <end position="1757"/>
    </location>
</feature>